<dbReference type="Proteomes" id="UP000199438">
    <property type="component" value="Unassembled WGS sequence"/>
</dbReference>
<name>A0A1I1LLP3_9FLAO</name>
<dbReference type="CDD" id="cd00761">
    <property type="entry name" value="Glyco_tranf_GTA_type"/>
    <property type="match status" value="1"/>
</dbReference>
<accession>A0A1I1LLP3</accession>
<keyword evidence="2" id="KW-0808">Transferase</keyword>
<dbReference type="InterPro" id="IPR001173">
    <property type="entry name" value="Glyco_trans_2-like"/>
</dbReference>
<sequence length="310" mass="37309">MNKNHQSPFFSIIIPSYNRARYLSAAINSILNQEFNDWECIVVDDGSTDNTQEVVSSFTDSRVRYYYKQNEERSVARNFGIKNAAGQYICFLDSDDEYYPHHLKTLYNFIINKNFPVAMFYTGIVENRDGKLVYRNFYDEKKFNHPIFYIWEKFLLINSVCLHRNILEEHRFPEKFNVWEDTHLWLRIAAQYSFYQIPENTTVWNIHDKASVSKAFSMVNTQHVKNYLNCISYLFETHGDLLKPFLTEKNKKEYQLRKLKMFLSITFNTADYKTFLELYFLGLKHVDKKILSKLVFRKVFKRLRRRIIRD</sequence>
<dbReference type="SUPFAM" id="SSF53448">
    <property type="entry name" value="Nucleotide-diphospho-sugar transferases"/>
    <property type="match status" value="1"/>
</dbReference>
<dbReference type="GO" id="GO:0016758">
    <property type="term" value="F:hexosyltransferase activity"/>
    <property type="evidence" value="ECO:0007669"/>
    <property type="project" value="UniProtKB-ARBA"/>
</dbReference>
<evidence type="ECO:0000313" key="3">
    <source>
        <dbReference type="Proteomes" id="UP000199438"/>
    </source>
</evidence>
<evidence type="ECO:0000313" key="2">
    <source>
        <dbReference type="EMBL" id="SFC74044.1"/>
    </source>
</evidence>
<gene>
    <name evidence="2" type="ORF">SAMN04487907_10859</name>
</gene>
<dbReference type="EMBL" id="FOKV01000008">
    <property type="protein sequence ID" value="SFC74044.1"/>
    <property type="molecule type" value="Genomic_DNA"/>
</dbReference>
<dbReference type="OrthoDB" id="6307329at2"/>
<dbReference type="PANTHER" id="PTHR22916:SF3">
    <property type="entry name" value="UDP-GLCNAC:BETAGAL BETA-1,3-N-ACETYLGLUCOSAMINYLTRANSFERASE-LIKE PROTEIN 1"/>
    <property type="match status" value="1"/>
</dbReference>
<evidence type="ECO:0000259" key="1">
    <source>
        <dbReference type="Pfam" id="PF00535"/>
    </source>
</evidence>
<dbReference type="InterPro" id="IPR029044">
    <property type="entry name" value="Nucleotide-diphossugar_trans"/>
</dbReference>
<dbReference type="PANTHER" id="PTHR22916">
    <property type="entry name" value="GLYCOSYLTRANSFERASE"/>
    <property type="match status" value="1"/>
</dbReference>
<protein>
    <submittedName>
        <fullName evidence="2">Glycosyltransferase involved in cell wall bisynthesis</fullName>
    </submittedName>
</protein>
<reference evidence="3" key="1">
    <citation type="submission" date="2016-10" db="EMBL/GenBank/DDBJ databases">
        <authorList>
            <person name="Varghese N."/>
            <person name="Submissions S."/>
        </authorList>
    </citation>
    <scope>NUCLEOTIDE SEQUENCE [LARGE SCALE GENOMIC DNA]</scope>
    <source>
        <strain evidence="3">DSM 24499</strain>
    </source>
</reference>
<dbReference type="AlphaFoldDB" id="A0A1I1LLP3"/>
<proteinExistence type="predicted"/>
<dbReference type="STRING" id="1334022.SAMN04487907_10859"/>
<dbReference type="Gene3D" id="3.90.550.10">
    <property type="entry name" value="Spore Coat Polysaccharide Biosynthesis Protein SpsA, Chain A"/>
    <property type="match status" value="1"/>
</dbReference>
<dbReference type="Pfam" id="PF00535">
    <property type="entry name" value="Glycos_transf_2"/>
    <property type="match status" value="1"/>
</dbReference>
<keyword evidence="3" id="KW-1185">Reference proteome</keyword>
<organism evidence="2 3">
    <name type="scientific">Zunongwangia mangrovi</name>
    <dbReference type="NCBI Taxonomy" id="1334022"/>
    <lineage>
        <taxon>Bacteria</taxon>
        <taxon>Pseudomonadati</taxon>
        <taxon>Bacteroidota</taxon>
        <taxon>Flavobacteriia</taxon>
        <taxon>Flavobacteriales</taxon>
        <taxon>Flavobacteriaceae</taxon>
        <taxon>Zunongwangia</taxon>
    </lineage>
</organism>
<feature type="domain" description="Glycosyltransferase 2-like" evidence="1">
    <location>
        <begin position="11"/>
        <end position="136"/>
    </location>
</feature>
<dbReference type="RefSeq" id="WP_092544062.1">
    <property type="nucleotide sequence ID" value="NZ_FOKV01000008.1"/>
</dbReference>